<reference evidence="1 2" key="1">
    <citation type="submission" date="2016-03" db="EMBL/GenBank/DDBJ databases">
        <title>Whole genome sequencing of Grifola frondosa 9006-11.</title>
        <authorList>
            <person name="Min B."/>
            <person name="Park H."/>
            <person name="Kim J.-G."/>
            <person name="Cho H."/>
            <person name="Oh Y.-L."/>
            <person name="Kong W.-S."/>
            <person name="Choi I.-G."/>
        </authorList>
    </citation>
    <scope>NUCLEOTIDE SEQUENCE [LARGE SCALE GENOMIC DNA]</scope>
    <source>
        <strain evidence="1 2">9006-11</strain>
    </source>
</reference>
<evidence type="ECO:0000313" key="1">
    <source>
        <dbReference type="EMBL" id="OBZ66919.1"/>
    </source>
</evidence>
<protein>
    <submittedName>
        <fullName evidence="1">Uncharacterized protein</fullName>
    </submittedName>
</protein>
<comment type="caution">
    <text evidence="1">The sequence shown here is derived from an EMBL/GenBank/DDBJ whole genome shotgun (WGS) entry which is preliminary data.</text>
</comment>
<name>A0A1C7LSM4_GRIFR</name>
<dbReference type="Proteomes" id="UP000092993">
    <property type="component" value="Unassembled WGS sequence"/>
</dbReference>
<gene>
    <name evidence="1" type="ORF">A0H81_13118</name>
</gene>
<evidence type="ECO:0000313" key="2">
    <source>
        <dbReference type="Proteomes" id="UP000092993"/>
    </source>
</evidence>
<organism evidence="1 2">
    <name type="scientific">Grifola frondosa</name>
    <name type="common">Maitake</name>
    <name type="synonym">Polyporus frondosus</name>
    <dbReference type="NCBI Taxonomy" id="5627"/>
    <lineage>
        <taxon>Eukaryota</taxon>
        <taxon>Fungi</taxon>
        <taxon>Dikarya</taxon>
        <taxon>Basidiomycota</taxon>
        <taxon>Agaricomycotina</taxon>
        <taxon>Agaricomycetes</taxon>
        <taxon>Polyporales</taxon>
        <taxon>Grifolaceae</taxon>
        <taxon>Grifola</taxon>
    </lineage>
</organism>
<sequence length="62" mass="7014">MRRPLVVVAHSQPSPYKAEYVLGECPMYCERHIDLALPQRQLNIPSRAHSDIWTTALGAARV</sequence>
<accession>A0A1C7LSM4</accession>
<dbReference type="AlphaFoldDB" id="A0A1C7LSM4"/>
<keyword evidence="2" id="KW-1185">Reference proteome</keyword>
<proteinExistence type="predicted"/>
<dbReference type="EMBL" id="LUGG01000027">
    <property type="protein sequence ID" value="OBZ66919.1"/>
    <property type="molecule type" value="Genomic_DNA"/>
</dbReference>